<evidence type="ECO:0000259" key="1">
    <source>
        <dbReference type="Pfam" id="PF12728"/>
    </source>
</evidence>
<accession>A0A0N9MRZ4</accession>
<reference evidence="3" key="1">
    <citation type="submission" date="2015-06" db="EMBL/GenBank/DDBJ databases">
        <title>Complete genome sequence and metabolic analysis of phthalate degradation pathway in Gordonia sp. QH-11.</title>
        <authorList>
            <person name="Jin D."/>
            <person name="Kong X."/>
            <person name="Bai Z."/>
        </authorList>
    </citation>
    <scope>NUCLEOTIDE SEQUENCE [LARGE SCALE GENOMIC DNA]</scope>
    <source>
        <strain evidence="3">QH-11</strain>
    </source>
</reference>
<dbReference type="AlphaFoldDB" id="A0A0N9MRZ4"/>
<dbReference type="KEGG" id="goq:ACH46_16740"/>
<dbReference type="OrthoDB" id="4330189at2"/>
<feature type="domain" description="Helix-turn-helix" evidence="1">
    <location>
        <begin position="12"/>
        <end position="63"/>
    </location>
</feature>
<gene>
    <name evidence="2" type="ORF">ACH46_16740</name>
</gene>
<dbReference type="InterPro" id="IPR009061">
    <property type="entry name" value="DNA-bd_dom_put_sf"/>
</dbReference>
<proteinExistence type="predicted"/>
<dbReference type="EMBL" id="CP011853">
    <property type="protein sequence ID" value="ALG85832.1"/>
    <property type="molecule type" value="Genomic_DNA"/>
</dbReference>
<name>A0A0N9MRZ4_9ACTN</name>
<reference evidence="2 3" key="2">
    <citation type="journal article" date="2017" name="Int. J. Syst. Evol. Microbiol.">
        <title>Gordonia phthalatica sp. nov., a di-n-butyl phthalate-degrading bacterium isolated from activated sludge.</title>
        <authorList>
            <person name="Jin D."/>
            <person name="Kong X."/>
            <person name="Jia M."/>
            <person name="Yu X."/>
            <person name="Wang X."/>
            <person name="Zhuang X."/>
            <person name="Deng Y."/>
            <person name="Bai Z."/>
        </authorList>
    </citation>
    <scope>NUCLEOTIDE SEQUENCE [LARGE SCALE GENOMIC DNA]</scope>
    <source>
        <strain evidence="2 3">QH-11</strain>
    </source>
</reference>
<sequence length="73" mass="8326">MTAQQRQAYLDVLTTKQVCQDYPFLNQNTMRYMRHNGTGPASFVISGKVLYRRSEIERWLAEQEAATTRGGAA</sequence>
<evidence type="ECO:0000313" key="2">
    <source>
        <dbReference type="EMBL" id="ALG85832.1"/>
    </source>
</evidence>
<dbReference type="PATRIC" id="fig|1136941.3.peg.3417"/>
<protein>
    <recommendedName>
        <fullName evidence="1">Helix-turn-helix domain-containing protein</fullName>
    </recommendedName>
</protein>
<evidence type="ECO:0000313" key="3">
    <source>
        <dbReference type="Proteomes" id="UP000063789"/>
    </source>
</evidence>
<dbReference type="InterPro" id="IPR041657">
    <property type="entry name" value="HTH_17"/>
</dbReference>
<organism evidence="2 3">
    <name type="scientific">Gordonia phthalatica</name>
    <dbReference type="NCBI Taxonomy" id="1136941"/>
    <lineage>
        <taxon>Bacteria</taxon>
        <taxon>Bacillati</taxon>
        <taxon>Actinomycetota</taxon>
        <taxon>Actinomycetes</taxon>
        <taxon>Mycobacteriales</taxon>
        <taxon>Gordoniaceae</taxon>
        <taxon>Gordonia</taxon>
    </lineage>
</organism>
<dbReference type="Proteomes" id="UP000063789">
    <property type="component" value="Chromosome"/>
</dbReference>
<dbReference type="STRING" id="1136941.ACH46_16740"/>
<dbReference type="RefSeq" id="WP_062393923.1">
    <property type="nucleotide sequence ID" value="NZ_CP011853.1"/>
</dbReference>
<dbReference type="SUPFAM" id="SSF46955">
    <property type="entry name" value="Putative DNA-binding domain"/>
    <property type="match status" value="1"/>
</dbReference>
<keyword evidence="3" id="KW-1185">Reference proteome</keyword>
<dbReference type="Pfam" id="PF12728">
    <property type="entry name" value="HTH_17"/>
    <property type="match status" value="1"/>
</dbReference>